<protein>
    <recommendedName>
        <fullName evidence="9">Prepilin leader peptidase/N-methyltransferase</fullName>
        <ecNumber evidence="9">2.1.1.-</ecNumber>
        <ecNumber evidence="9">3.4.23.43</ecNumber>
    </recommendedName>
</protein>
<comment type="function">
    <text evidence="9">Plays an essential role in type IV pili and type II pseudopili formation by proteolytically removing the leader sequence from substrate proteins and subsequently monomethylating the alpha-amino group of the newly exposed N-terminal phenylalanine.</text>
</comment>
<dbReference type="GO" id="GO:0006465">
    <property type="term" value="P:signal peptide processing"/>
    <property type="evidence" value="ECO:0007669"/>
    <property type="project" value="TreeGrafter"/>
</dbReference>
<keyword evidence="9 13" id="KW-0378">Hydrolase</keyword>
<proteinExistence type="inferred from homology"/>
<evidence type="ECO:0000256" key="7">
    <source>
        <dbReference type="ARBA" id="ARBA00023136"/>
    </source>
</evidence>
<feature type="transmembrane region" description="Helical" evidence="10">
    <location>
        <begin position="204"/>
        <end position="235"/>
    </location>
</feature>
<feature type="transmembrane region" description="Helical" evidence="10">
    <location>
        <begin position="247"/>
        <end position="264"/>
    </location>
</feature>
<evidence type="ECO:0000256" key="2">
    <source>
        <dbReference type="ARBA" id="ARBA00005801"/>
    </source>
</evidence>
<sequence length="265" mass="29072">MVMGWLQSSAGCLVLASGLLGLCVGSFLNVVICRLPIMIFSEINNEAAGFNLCFPRSHCPRCRHVLAVRDNIPLLSYLCQKGRCRYCNGMISIRYPLVEGMVAVLFSLLALDMGWSYSLLGLLVLSSLLVALAVIDFEYLLLPDQLTLSLLWLGLLFNLQSAGFVTLPLAVSGAVCGYLFFRLVEWIAWRLTQRDALGMGDAKFLAALGAWLGVEALPAVVLLAAEFTLISYLAIRWLRRVKTIPQIPFGPGLAMAGLVVAFFHR</sequence>
<organism evidence="13 14">
    <name type="scientific">Photorhabdus temperata subsp. temperata Meg1</name>
    <dbReference type="NCBI Taxonomy" id="1393735"/>
    <lineage>
        <taxon>Bacteria</taxon>
        <taxon>Pseudomonadati</taxon>
        <taxon>Pseudomonadota</taxon>
        <taxon>Gammaproteobacteria</taxon>
        <taxon>Enterobacterales</taxon>
        <taxon>Morganellaceae</taxon>
        <taxon>Photorhabdus</taxon>
    </lineage>
</organism>
<dbReference type="GO" id="GO:0032259">
    <property type="term" value="P:methylation"/>
    <property type="evidence" value="ECO:0007669"/>
    <property type="project" value="UniProtKB-KW"/>
</dbReference>
<dbReference type="GO" id="GO:0005886">
    <property type="term" value="C:plasma membrane"/>
    <property type="evidence" value="ECO:0007669"/>
    <property type="project" value="UniProtKB-SubCell"/>
</dbReference>
<comment type="catalytic activity">
    <reaction evidence="9">
        <text>Typically cleaves a -Gly-|-Phe- bond to release an N-terminal, basic peptide of 5-8 residues from type IV prepilin, and then N-methylates the new N-terminal amino group, the methyl donor being S-adenosyl-L-methionine.</text>
        <dbReference type="EC" id="3.4.23.43"/>
    </reaction>
</comment>
<keyword evidence="9" id="KW-0808">Transferase</keyword>
<evidence type="ECO:0000256" key="10">
    <source>
        <dbReference type="SAM" id="Phobius"/>
    </source>
</evidence>
<dbReference type="Pfam" id="PF06750">
    <property type="entry name" value="A24_N_bact"/>
    <property type="match status" value="1"/>
</dbReference>
<feature type="transmembrane region" description="Helical" evidence="10">
    <location>
        <begin position="93"/>
        <end position="111"/>
    </location>
</feature>
<dbReference type="PANTHER" id="PTHR30487">
    <property type="entry name" value="TYPE 4 PREPILIN-LIKE PROTEINS LEADER PEPTIDE-PROCESSING ENZYME"/>
    <property type="match status" value="1"/>
</dbReference>
<feature type="domain" description="Prepilin type IV endopeptidase peptidase" evidence="11">
    <location>
        <begin position="123"/>
        <end position="230"/>
    </location>
</feature>
<keyword evidence="4" id="KW-0997">Cell inner membrane</keyword>
<evidence type="ECO:0000313" key="13">
    <source>
        <dbReference type="EMBL" id="KER01320.1"/>
    </source>
</evidence>
<keyword evidence="9" id="KW-0511">Multifunctional enzyme</keyword>
<dbReference type="EC" id="3.4.23.43" evidence="9"/>
<dbReference type="Proteomes" id="UP000028002">
    <property type="component" value="Unassembled WGS sequence"/>
</dbReference>
<evidence type="ECO:0000256" key="8">
    <source>
        <dbReference type="RuleBase" id="RU003793"/>
    </source>
</evidence>
<dbReference type="PATRIC" id="fig|1393735.3.peg.4169"/>
<name>A0A081RRL7_PHOTE</name>
<evidence type="ECO:0000313" key="14">
    <source>
        <dbReference type="Proteomes" id="UP000028002"/>
    </source>
</evidence>
<keyword evidence="7 10" id="KW-0472">Membrane</keyword>
<dbReference type="EC" id="2.1.1.-" evidence="9"/>
<gene>
    <name evidence="13" type="ORF">MEG1DRAFT_04068</name>
</gene>
<keyword evidence="3" id="KW-1003">Cell membrane</keyword>
<keyword evidence="5 9" id="KW-0812">Transmembrane</keyword>
<feature type="transmembrane region" description="Helical" evidence="10">
    <location>
        <begin position="6"/>
        <end position="32"/>
    </location>
</feature>
<evidence type="ECO:0000256" key="4">
    <source>
        <dbReference type="ARBA" id="ARBA00022519"/>
    </source>
</evidence>
<evidence type="ECO:0000259" key="12">
    <source>
        <dbReference type="Pfam" id="PF06750"/>
    </source>
</evidence>
<evidence type="ECO:0000256" key="5">
    <source>
        <dbReference type="ARBA" id="ARBA00022692"/>
    </source>
</evidence>
<evidence type="ECO:0000256" key="9">
    <source>
        <dbReference type="RuleBase" id="RU003794"/>
    </source>
</evidence>
<dbReference type="GO" id="GO:0004190">
    <property type="term" value="F:aspartic-type endopeptidase activity"/>
    <property type="evidence" value="ECO:0007669"/>
    <property type="project" value="UniProtKB-EC"/>
</dbReference>
<keyword evidence="6 10" id="KW-1133">Transmembrane helix</keyword>
<dbReference type="PRINTS" id="PR00864">
    <property type="entry name" value="PREPILNPTASE"/>
</dbReference>
<dbReference type="Gene3D" id="1.20.120.1220">
    <property type="match status" value="1"/>
</dbReference>
<dbReference type="InterPro" id="IPR000045">
    <property type="entry name" value="Prepilin_IV_endopep_pep"/>
</dbReference>
<evidence type="ECO:0000256" key="1">
    <source>
        <dbReference type="ARBA" id="ARBA00004429"/>
    </source>
</evidence>
<reference evidence="13 14" key="1">
    <citation type="submission" date="2014-03" db="EMBL/GenBank/DDBJ databases">
        <title>Draft Genome of Photorhabdus temperata Meg1.</title>
        <authorList>
            <person name="Hurst S.G.IV."/>
            <person name="Morris K."/>
            <person name="Thomas K."/>
            <person name="Tisa L.S."/>
        </authorList>
    </citation>
    <scope>NUCLEOTIDE SEQUENCE [LARGE SCALE GENOMIC DNA]</scope>
    <source>
        <strain evidence="13 14">Meg1</strain>
    </source>
</reference>
<dbReference type="Pfam" id="PF01478">
    <property type="entry name" value="Peptidase_A24"/>
    <property type="match status" value="1"/>
</dbReference>
<comment type="similarity">
    <text evidence="2 8">Belongs to the peptidase A24 family.</text>
</comment>
<dbReference type="InterPro" id="IPR010627">
    <property type="entry name" value="Prepilin_pept_A24_N"/>
</dbReference>
<comment type="subcellular location">
    <subcellularLocation>
        <location evidence="1">Cell inner membrane</location>
        <topology evidence="1">Multi-pass membrane protein</topology>
    </subcellularLocation>
    <subcellularLocation>
        <location evidence="9">Cell membrane</location>
        <topology evidence="9">Multi-pass membrane protein</topology>
    </subcellularLocation>
</comment>
<keyword evidence="9" id="KW-0489">Methyltransferase</keyword>
<keyword evidence="9" id="KW-0645">Protease</keyword>
<accession>A0A081RRL7</accession>
<comment type="caution">
    <text evidence="13">The sequence shown here is derived from an EMBL/GenBank/DDBJ whole genome shotgun (WGS) entry which is preliminary data.</text>
</comment>
<dbReference type="EMBL" id="JGVH01000091">
    <property type="protein sequence ID" value="KER01320.1"/>
    <property type="molecule type" value="Genomic_DNA"/>
</dbReference>
<dbReference type="PANTHER" id="PTHR30487:SF0">
    <property type="entry name" value="PREPILIN LEADER PEPTIDASE_N-METHYLTRANSFERASE-RELATED"/>
    <property type="match status" value="1"/>
</dbReference>
<evidence type="ECO:0000256" key="3">
    <source>
        <dbReference type="ARBA" id="ARBA00022475"/>
    </source>
</evidence>
<dbReference type="GO" id="GO:0008168">
    <property type="term" value="F:methyltransferase activity"/>
    <property type="evidence" value="ECO:0007669"/>
    <property type="project" value="UniProtKB-KW"/>
</dbReference>
<feature type="transmembrane region" description="Helical" evidence="10">
    <location>
        <begin position="117"/>
        <end position="141"/>
    </location>
</feature>
<feature type="domain" description="Prepilin peptidase A24 N-terminal" evidence="12">
    <location>
        <begin position="19"/>
        <end position="111"/>
    </location>
</feature>
<dbReference type="InterPro" id="IPR050882">
    <property type="entry name" value="Prepilin_peptidase/N-MTase"/>
</dbReference>
<dbReference type="AlphaFoldDB" id="A0A081RRL7"/>
<evidence type="ECO:0000259" key="11">
    <source>
        <dbReference type="Pfam" id="PF01478"/>
    </source>
</evidence>
<dbReference type="InterPro" id="IPR014032">
    <property type="entry name" value="Peptidase_A24A_bac"/>
</dbReference>
<evidence type="ECO:0000256" key="6">
    <source>
        <dbReference type="ARBA" id="ARBA00022989"/>
    </source>
</evidence>